<protein>
    <submittedName>
        <fullName evidence="2">GNAT family N-acetyltransferase</fullName>
    </submittedName>
</protein>
<dbReference type="CDD" id="cd04301">
    <property type="entry name" value="NAT_SF"/>
    <property type="match status" value="1"/>
</dbReference>
<dbReference type="Gene3D" id="3.40.630.30">
    <property type="match status" value="1"/>
</dbReference>
<evidence type="ECO:0000313" key="3">
    <source>
        <dbReference type="Proteomes" id="UP000681425"/>
    </source>
</evidence>
<gene>
    <name evidence="2" type="ORF">KFK14_01160</name>
</gene>
<dbReference type="GO" id="GO:0016747">
    <property type="term" value="F:acyltransferase activity, transferring groups other than amino-acyl groups"/>
    <property type="evidence" value="ECO:0007669"/>
    <property type="project" value="InterPro"/>
</dbReference>
<proteinExistence type="predicted"/>
<dbReference type="AlphaFoldDB" id="A0A975Q259"/>
<dbReference type="InterPro" id="IPR016181">
    <property type="entry name" value="Acyl_CoA_acyltransferase"/>
</dbReference>
<dbReference type="Pfam" id="PF13508">
    <property type="entry name" value="Acetyltransf_7"/>
    <property type="match status" value="1"/>
</dbReference>
<dbReference type="EMBL" id="CP073910">
    <property type="protein sequence ID" value="QUT06132.1"/>
    <property type="molecule type" value="Genomic_DNA"/>
</dbReference>
<dbReference type="RefSeq" id="WP_212609577.1">
    <property type="nucleotide sequence ID" value="NZ_CP073910.1"/>
</dbReference>
<organism evidence="2 3">
    <name type="scientific">Sphingobium phenoxybenzoativorans</name>
    <dbReference type="NCBI Taxonomy" id="1592790"/>
    <lineage>
        <taxon>Bacteria</taxon>
        <taxon>Pseudomonadati</taxon>
        <taxon>Pseudomonadota</taxon>
        <taxon>Alphaproteobacteria</taxon>
        <taxon>Sphingomonadales</taxon>
        <taxon>Sphingomonadaceae</taxon>
        <taxon>Sphingobium</taxon>
    </lineage>
</organism>
<reference evidence="2" key="1">
    <citation type="submission" date="2021-04" db="EMBL/GenBank/DDBJ databases">
        <title>Isolation of p-tert-butylphenol degrading bacteria Sphingobium phenoxybenzoativorans Tas13 from active sludge.</title>
        <authorList>
            <person name="Li Y."/>
        </authorList>
    </citation>
    <scope>NUCLEOTIDE SEQUENCE</scope>
    <source>
        <strain evidence="2">Tas13</strain>
    </source>
</reference>
<evidence type="ECO:0000313" key="2">
    <source>
        <dbReference type="EMBL" id="QUT06132.1"/>
    </source>
</evidence>
<dbReference type="SUPFAM" id="SSF55729">
    <property type="entry name" value="Acyl-CoA N-acyltransferases (Nat)"/>
    <property type="match status" value="1"/>
</dbReference>
<dbReference type="Proteomes" id="UP000681425">
    <property type="component" value="Chromosome"/>
</dbReference>
<dbReference type="PANTHER" id="PTHR43233">
    <property type="entry name" value="FAMILY N-ACETYLTRANSFERASE, PUTATIVE (AFU_ORTHOLOGUE AFUA_6G03350)-RELATED"/>
    <property type="match status" value="1"/>
</dbReference>
<dbReference type="InterPro" id="IPR053144">
    <property type="entry name" value="Acetyltransferase_Butenolide"/>
</dbReference>
<keyword evidence="3" id="KW-1185">Reference proteome</keyword>
<sequence length="151" mass="16740">MTLAATTETALPDGYLLSDDPAALQPEAIHAYLTRSYWSPGIGIALVEKAMAGSHCVGVYLDGGQVAFARVITDHATFAHLADVYVLEAHQGKGLASAMLRYFDGHPDLQRLRRWNLNTLDAHTLYERHGWKRVNETIMQRHDPDASREVA</sequence>
<name>A0A975Q259_9SPHN</name>
<dbReference type="PROSITE" id="PS51186">
    <property type="entry name" value="GNAT"/>
    <property type="match status" value="1"/>
</dbReference>
<evidence type="ECO:0000259" key="1">
    <source>
        <dbReference type="PROSITE" id="PS51186"/>
    </source>
</evidence>
<dbReference type="KEGG" id="spph:KFK14_01160"/>
<accession>A0A975Q259</accession>
<feature type="domain" description="N-acetyltransferase" evidence="1">
    <location>
        <begin position="1"/>
        <end position="151"/>
    </location>
</feature>
<dbReference type="PANTHER" id="PTHR43233:SF1">
    <property type="entry name" value="FAMILY N-ACETYLTRANSFERASE, PUTATIVE (AFU_ORTHOLOGUE AFUA_6G03350)-RELATED"/>
    <property type="match status" value="1"/>
</dbReference>
<dbReference type="InterPro" id="IPR000182">
    <property type="entry name" value="GNAT_dom"/>
</dbReference>